<accession>A0A7Y8D1R2</accession>
<evidence type="ECO:0008006" key="4">
    <source>
        <dbReference type="Google" id="ProtNLM"/>
    </source>
</evidence>
<sequence>MKHLHYRRLAVTTAIKRAMLAAPLLLSGVVAHAATQADPTPILALYQTVENNTEPACGLELPATGSGTTVKLLPKKACPANAREPHAIRIRNVPIKSTFLLTDNERCEMANSAWVELDTSRANASLEKLGIDKIWTYAGSPEKPGYLTNSGLDSNAPSRGFRIIGKGNPVAQGELACIVVTMAPGGN</sequence>
<organism evidence="2 3">
    <name type="scientific">Pseudomonas putida</name>
    <name type="common">Arthrobacter siderocapsulatus</name>
    <dbReference type="NCBI Taxonomy" id="303"/>
    <lineage>
        <taxon>Bacteria</taxon>
        <taxon>Pseudomonadati</taxon>
        <taxon>Pseudomonadota</taxon>
        <taxon>Gammaproteobacteria</taxon>
        <taxon>Pseudomonadales</taxon>
        <taxon>Pseudomonadaceae</taxon>
        <taxon>Pseudomonas</taxon>
    </lineage>
</organism>
<evidence type="ECO:0000313" key="3">
    <source>
        <dbReference type="Proteomes" id="UP000542695"/>
    </source>
</evidence>
<evidence type="ECO:0000256" key="1">
    <source>
        <dbReference type="SAM" id="SignalP"/>
    </source>
</evidence>
<dbReference type="RefSeq" id="WP_177010587.1">
    <property type="nucleotide sequence ID" value="NZ_JACARV010000036.1"/>
</dbReference>
<feature type="chain" id="PRO_5031123229" description="Secreted protein" evidence="1">
    <location>
        <begin position="34"/>
        <end position="187"/>
    </location>
</feature>
<dbReference type="AlphaFoldDB" id="A0A7Y8D1R2"/>
<evidence type="ECO:0000313" key="2">
    <source>
        <dbReference type="EMBL" id="NWC81485.1"/>
    </source>
</evidence>
<protein>
    <recommendedName>
        <fullName evidence="4">Secreted protein</fullName>
    </recommendedName>
</protein>
<name>A0A7Y8D1R2_PSEPU</name>
<feature type="signal peptide" evidence="1">
    <location>
        <begin position="1"/>
        <end position="33"/>
    </location>
</feature>
<comment type="caution">
    <text evidence="2">The sequence shown here is derived from an EMBL/GenBank/DDBJ whole genome shotgun (WGS) entry which is preliminary data.</text>
</comment>
<proteinExistence type="predicted"/>
<keyword evidence="1" id="KW-0732">Signal</keyword>
<gene>
    <name evidence="2" type="ORF">HX798_14450</name>
</gene>
<dbReference type="EMBL" id="JACARV010000036">
    <property type="protein sequence ID" value="NWC81485.1"/>
    <property type="molecule type" value="Genomic_DNA"/>
</dbReference>
<reference evidence="2 3" key="1">
    <citation type="submission" date="2020-04" db="EMBL/GenBank/DDBJ databases">
        <title>Molecular characterization of pseudomonads from Agaricus bisporus reveal novel blotch 2 pathogens in Western Europe.</title>
        <authorList>
            <person name="Taparia T."/>
            <person name="Krijger M."/>
            <person name="Haynes E."/>
            <person name="Elpinstone J.G."/>
            <person name="Noble R."/>
            <person name="Van Der Wolf J."/>
        </authorList>
    </citation>
    <scope>NUCLEOTIDE SEQUENCE [LARGE SCALE GENOMIC DNA]</scope>
    <source>
        <strain evidence="2 3">P7765</strain>
    </source>
</reference>
<dbReference type="Proteomes" id="UP000542695">
    <property type="component" value="Unassembled WGS sequence"/>
</dbReference>